<protein>
    <submittedName>
        <fullName evidence="2">DUF2269 family protein</fullName>
    </submittedName>
</protein>
<reference evidence="3" key="1">
    <citation type="journal article" date="2019" name="Int. J. Syst. Evol. Microbiol.">
        <title>The Global Catalogue of Microorganisms (GCM) 10K type strain sequencing project: providing services to taxonomists for standard genome sequencing and annotation.</title>
        <authorList>
            <consortium name="The Broad Institute Genomics Platform"/>
            <consortium name="The Broad Institute Genome Sequencing Center for Infectious Disease"/>
            <person name="Wu L."/>
            <person name="Ma J."/>
        </authorList>
    </citation>
    <scope>NUCLEOTIDE SEQUENCE [LARGE SCALE GENOMIC DNA]</scope>
    <source>
        <strain evidence="3">CCUG 57113</strain>
    </source>
</reference>
<feature type="transmembrane region" description="Helical" evidence="1">
    <location>
        <begin position="31"/>
        <end position="57"/>
    </location>
</feature>
<dbReference type="Pfam" id="PF10027">
    <property type="entry name" value="DUF2269"/>
    <property type="match status" value="1"/>
</dbReference>
<name>A0ABW0LTR4_9BACL</name>
<evidence type="ECO:0000313" key="2">
    <source>
        <dbReference type="EMBL" id="MFC5469305.1"/>
    </source>
</evidence>
<keyword evidence="1" id="KW-0812">Transmembrane</keyword>
<comment type="caution">
    <text evidence="2">The sequence shown here is derived from an EMBL/GenBank/DDBJ whole genome shotgun (WGS) entry which is preliminary data.</text>
</comment>
<dbReference type="InterPro" id="IPR018729">
    <property type="entry name" value="DUF2269_transmembrane"/>
</dbReference>
<proteinExistence type="predicted"/>
<organism evidence="2 3">
    <name type="scientific">Cohnella suwonensis</name>
    <dbReference type="NCBI Taxonomy" id="696072"/>
    <lineage>
        <taxon>Bacteria</taxon>
        <taxon>Bacillati</taxon>
        <taxon>Bacillota</taxon>
        <taxon>Bacilli</taxon>
        <taxon>Bacillales</taxon>
        <taxon>Paenibacillaceae</taxon>
        <taxon>Cohnella</taxon>
    </lineage>
</organism>
<sequence length="66" mass="7199">MQDCIRLGTLGALIAVSTGIAMVAISDWRFLDFWIIGSLILYIVIQALIIILTGALVKKLETHAIT</sequence>
<dbReference type="Proteomes" id="UP001596105">
    <property type="component" value="Unassembled WGS sequence"/>
</dbReference>
<feature type="transmembrane region" description="Helical" evidence="1">
    <location>
        <begin position="7"/>
        <end position="25"/>
    </location>
</feature>
<dbReference type="EMBL" id="JBHSMH010000030">
    <property type="protein sequence ID" value="MFC5469305.1"/>
    <property type="molecule type" value="Genomic_DNA"/>
</dbReference>
<evidence type="ECO:0000256" key="1">
    <source>
        <dbReference type="SAM" id="Phobius"/>
    </source>
</evidence>
<dbReference type="RefSeq" id="WP_378082275.1">
    <property type="nucleotide sequence ID" value="NZ_JBHSMH010000030.1"/>
</dbReference>
<evidence type="ECO:0000313" key="3">
    <source>
        <dbReference type="Proteomes" id="UP001596105"/>
    </source>
</evidence>
<keyword evidence="1" id="KW-0472">Membrane</keyword>
<gene>
    <name evidence="2" type="ORF">ACFPPD_11285</name>
</gene>
<accession>A0ABW0LTR4</accession>
<keyword evidence="1" id="KW-1133">Transmembrane helix</keyword>
<keyword evidence="3" id="KW-1185">Reference proteome</keyword>